<reference evidence="2 3" key="1">
    <citation type="submission" date="2016-08" db="EMBL/GenBank/DDBJ databases">
        <title>Whole genome sequence of Mesorhizobium sp. strain UASWS1009 isolated from industrial sewage.</title>
        <authorList>
            <person name="Crovadore J."/>
            <person name="Calmin G."/>
            <person name="Chablais R."/>
            <person name="Cochard B."/>
            <person name="Lefort F."/>
        </authorList>
    </citation>
    <scope>NUCLEOTIDE SEQUENCE [LARGE SCALE GENOMIC DNA]</scope>
    <source>
        <strain evidence="2 3">UASWS1009</strain>
    </source>
</reference>
<sequence length="107" mass="11654">MDNDAIADLFAGLGPVDIRRLFGGKGIYFDNVIIAIDLRGELMLKGDAQLASEFEAAGCRQWSYVGSKHGKQVSMPYWTVPDGAVDDPDEMAAWARKSYEAGLRAGK</sequence>
<dbReference type="Gene3D" id="3.30.1460.30">
    <property type="entry name" value="YgaC/TfoX-N like chaperone"/>
    <property type="match status" value="1"/>
</dbReference>
<gene>
    <name evidence="2" type="ORF">QV13_19110</name>
</gene>
<evidence type="ECO:0000313" key="3">
    <source>
        <dbReference type="Proteomes" id="UP000094412"/>
    </source>
</evidence>
<dbReference type="RefSeq" id="WP_024923800.1">
    <property type="nucleotide sequence ID" value="NZ_MDEO01000035.1"/>
</dbReference>
<protein>
    <submittedName>
        <fullName evidence="2">Competence protein TfoX</fullName>
    </submittedName>
</protein>
<keyword evidence="3" id="KW-1185">Reference proteome</keyword>
<feature type="domain" description="TfoX N-terminal" evidence="1">
    <location>
        <begin position="8"/>
        <end position="101"/>
    </location>
</feature>
<dbReference type="Pfam" id="PF04993">
    <property type="entry name" value="TfoX_N"/>
    <property type="match status" value="1"/>
</dbReference>
<accession>A0A1C2DIT3</accession>
<comment type="caution">
    <text evidence="2">The sequence shown here is derived from an EMBL/GenBank/DDBJ whole genome shotgun (WGS) entry which is preliminary data.</text>
</comment>
<evidence type="ECO:0000259" key="1">
    <source>
        <dbReference type="Pfam" id="PF04993"/>
    </source>
</evidence>
<dbReference type="InterPro" id="IPR007076">
    <property type="entry name" value="TfoX_N"/>
</dbReference>
<dbReference type="SUPFAM" id="SSF159894">
    <property type="entry name" value="YgaC/TfoX-N like"/>
    <property type="match status" value="1"/>
</dbReference>
<proteinExistence type="predicted"/>
<dbReference type="EMBL" id="MDEO01000035">
    <property type="protein sequence ID" value="OCX14566.1"/>
    <property type="molecule type" value="Genomic_DNA"/>
</dbReference>
<evidence type="ECO:0000313" key="2">
    <source>
        <dbReference type="EMBL" id="OCX14566.1"/>
    </source>
</evidence>
<organism evidence="2 3">
    <name type="scientific">Mesorhizobium hungaricum</name>
    <dbReference type="NCBI Taxonomy" id="1566387"/>
    <lineage>
        <taxon>Bacteria</taxon>
        <taxon>Pseudomonadati</taxon>
        <taxon>Pseudomonadota</taxon>
        <taxon>Alphaproteobacteria</taxon>
        <taxon>Hyphomicrobiales</taxon>
        <taxon>Phyllobacteriaceae</taxon>
        <taxon>Mesorhizobium</taxon>
    </lineage>
</organism>
<dbReference type="STRING" id="1566387.QV13_19110"/>
<name>A0A1C2DIT3_9HYPH</name>
<dbReference type="OrthoDB" id="1524907at2"/>
<dbReference type="AlphaFoldDB" id="A0A1C2DIT3"/>
<dbReference type="Proteomes" id="UP000094412">
    <property type="component" value="Unassembled WGS sequence"/>
</dbReference>